<organism evidence="1 2">
    <name type="scientific">Candidatus Methanofastidiosum methylothiophilum</name>
    <dbReference type="NCBI Taxonomy" id="1705564"/>
    <lineage>
        <taxon>Archaea</taxon>
        <taxon>Methanobacteriati</taxon>
        <taxon>Methanobacteriota</taxon>
        <taxon>Stenosarchaea group</taxon>
        <taxon>Candidatus Methanofastidiosia</taxon>
        <taxon>Candidatus Methanofastidiosales</taxon>
        <taxon>Candidatus Methanofastidiosaceae</taxon>
        <taxon>Candidatus Methanofastidiosum</taxon>
    </lineage>
</organism>
<accession>A0A150IU77</accession>
<dbReference type="EMBL" id="LNGF01000009">
    <property type="protein sequence ID" value="KYC48204.1"/>
    <property type="molecule type" value="Genomic_DNA"/>
</dbReference>
<comment type="caution">
    <text evidence="1">The sequence shown here is derived from an EMBL/GenBank/DDBJ whole genome shotgun (WGS) entry which is preliminary data.</text>
</comment>
<proteinExistence type="predicted"/>
<dbReference type="Proteomes" id="UP000091929">
    <property type="component" value="Unassembled WGS sequence"/>
</dbReference>
<dbReference type="AlphaFoldDB" id="A0A150IU77"/>
<protein>
    <submittedName>
        <fullName evidence="1">Uncharacterized protein</fullName>
    </submittedName>
</protein>
<sequence length="121" mass="14525">MSNNLTQTKLELFYRMQVQKTIPEYVSIRKMKVHDSCIRIVSTRDRCGTIVCPHVKRSHVSRSFSYIRCNYQDNPKKQSPGPCYICPMKKIKGTWVPVRTECRDTEWHVMPNNKFWNWRKE</sequence>
<gene>
    <name evidence="1" type="ORF">APG11_00565</name>
</gene>
<evidence type="ECO:0000313" key="2">
    <source>
        <dbReference type="Proteomes" id="UP000091929"/>
    </source>
</evidence>
<name>A0A150IU77_9EURY</name>
<evidence type="ECO:0000313" key="1">
    <source>
        <dbReference type="EMBL" id="KYC48204.1"/>
    </source>
</evidence>
<reference evidence="1 2" key="1">
    <citation type="journal article" date="2016" name="ISME J.">
        <title>Chasing the elusive Euryarchaeota class WSA2: genomes reveal a uniquely fastidious methyl-reducing methanogen.</title>
        <authorList>
            <person name="Nobu M.K."/>
            <person name="Narihiro T."/>
            <person name="Kuroda K."/>
            <person name="Mei R."/>
            <person name="Liu W.T."/>
        </authorList>
    </citation>
    <scope>NUCLEOTIDE SEQUENCE [LARGE SCALE GENOMIC DNA]</scope>
    <source>
        <strain evidence="1">B15fssc0709_Meth_Bin003</strain>
    </source>
</reference>